<feature type="region of interest" description="Disordered" evidence="1">
    <location>
        <begin position="491"/>
        <end position="514"/>
    </location>
</feature>
<gene>
    <name evidence="2" type="ORF">O6P43_007587</name>
</gene>
<reference evidence="2" key="1">
    <citation type="journal article" date="2023" name="Science">
        <title>Elucidation of the pathway for biosynthesis of saponin adjuvants from the soapbark tree.</title>
        <authorList>
            <person name="Reed J."/>
            <person name="Orme A."/>
            <person name="El-Demerdash A."/>
            <person name="Owen C."/>
            <person name="Martin L.B.B."/>
            <person name="Misra R.C."/>
            <person name="Kikuchi S."/>
            <person name="Rejzek M."/>
            <person name="Martin A.C."/>
            <person name="Harkess A."/>
            <person name="Leebens-Mack J."/>
            <person name="Louveau T."/>
            <person name="Stephenson M.J."/>
            <person name="Osbourn A."/>
        </authorList>
    </citation>
    <scope>NUCLEOTIDE SEQUENCE</scope>
    <source>
        <strain evidence="2">S10</strain>
    </source>
</reference>
<feature type="region of interest" description="Disordered" evidence="1">
    <location>
        <begin position="361"/>
        <end position="404"/>
    </location>
</feature>
<proteinExistence type="predicted"/>
<comment type="caution">
    <text evidence="2">The sequence shown here is derived from an EMBL/GenBank/DDBJ whole genome shotgun (WGS) entry which is preliminary data.</text>
</comment>
<dbReference type="EMBL" id="JARAOO010000003">
    <property type="protein sequence ID" value="KAJ7978059.1"/>
    <property type="molecule type" value="Genomic_DNA"/>
</dbReference>
<organism evidence="2 3">
    <name type="scientific">Quillaja saponaria</name>
    <name type="common">Soap bark tree</name>
    <dbReference type="NCBI Taxonomy" id="32244"/>
    <lineage>
        <taxon>Eukaryota</taxon>
        <taxon>Viridiplantae</taxon>
        <taxon>Streptophyta</taxon>
        <taxon>Embryophyta</taxon>
        <taxon>Tracheophyta</taxon>
        <taxon>Spermatophyta</taxon>
        <taxon>Magnoliopsida</taxon>
        <taxon>eudicotyledons</taxon>
        <taxon>Gunneridae</taxon>
        <taxon>Pentapetalae</taxon>
        <taxon>rosids</taxon>
        <taxon>fabids</taxon>
        <taxon>Fabales</taxon>
        <taxon>Quillajaceae</taxon>
        <taxon>Quillaja</taxon>
    </lineage>
</organism>
<evidence type="ECO:0000313" key="3">
    <source>
        <dbReference type="Proteomes" id="UP001163823"/>
    </source>
</evidence>
<protein>
    <submittedName>
        <fullName evidence="2">Nodulation-signaling pathway protein isoform 2</fullName>
    </submittedName>
</protein>
<dbReference type="AlphaFoldDB" id="A0AAD7QB03"/>
<feature type="compositionally biased region" description="Polar residues" evidence="1">
    <location>
        <begin position="151"/>
        <end position="166"/>
    </location>
</feature>
<feature type="compositionally biased region" description="Gly residues" evidence="1">
    <location>
        <begin position="218"/>
        <end position="229"/>
    </location>
</feature>
<dbReference type="KEGG" id="qsa:O6P43_007587"/>
<feature type="compositionally biased region" description="Polar residues" evidence="1">
    <location>
        <begin position="361"/>
        <end position="372"/>
    </location>
</feature>
<feature type="compositionally biased region" description="Low complexity" evidence="1">
    <location>
        <begin position="394"/>
        <end position="404"/>
    </location>
</feature>
<feature type="compositionally biased region" description="Polar residues" evidence="1">
    <location>
        <begin position="105"/>
        <end position="123"/>
    </location>
</feature>
<name>A0AAD7QB03_QUISA</name>
<evidence type="ECO:0000313" key="2">
    <source>
        <dbReference type="EMBL" id="KAJ7978059.1"/>
    </source>
</evidence>
<accession>A0AAD7QB03</accession>
<dbReference type="Proteomes" id="UP001163823">
    <property type="component" value="Chromosome 3"/>
</dbReference>
<sequence>MQKCHLVYIRRSYNKFIHVKRRQETKIYSREKERTKFVRETVAMEMYGTVFRTVYRETKSGTGDLNRSSYSNFNKMEPQTDHLPQEVQEFITKLQTEVSRPANFSPLTSTTTDWGRSPQSTNGAAGHGGYNDNSNKEGHNQYPTGRAASNGGYSDYSNNEGQSPHSTGLGGPTGFGGYGNYRNKEGHNPRPTGVTGPAHNGGYSDYNKKEGQTPHPSGLGGTAGYGGYGDYSNKEGHNPRPTSLIGSAGNGDYRNKEGRNPRPNGLMDSTGNVGYGDYSNKGHTPPSMGGYGDYSNKEGHNPRPIGTTGYGYGDKMNKEGNNPRPTSTVGPTGYGDYSNKEGHNPRPIASTGYGYGDNINKEGNNPRRTSTVGPAGYGDYSNKEGHRPIGNSIRNNNYDETNRNNYMEPSVNTNGDMSNRPTWAAPQRKATPLSEPTNNIGTAMELLKQTASPPPITTAPPQIKYSTPIASPPIKDTHRETIDSREASRRYGGIFNFSPRPRNTGETDAGTIDSRTAVKKYGGTMLPGKE</sequence>
<feature type="region of interest" description="Disordered" evidence="1">
    <location>
        <begin position="97"/>
        <end position="332"/>
    </location>
</feature>
<keyword evidence="3" id="KW-1185">Reference proteome</keyword>
<feature type="region of interest" description="Disordered" evidence="1">
    <location>
        <begin position="457"/>
        <end position="476"/>
    </location>
</feature>
<feature type="compositionally biased region" description="Polar residues" evidence="1">
    <location>
        <begin position="319"/>
        <end position="330"/>
    </location>
</feature>
<evidence type="ECO:0000256" key="1">
    <source>
        <dbReference type="SAM" id="MobiDB-lite"/>
    </source>
</evidence>
<feature type="compositionally biased region" description="Gly residues" evidence="1">
    <location>
        <begin position="168"/>
        <end position="179"/>
    </location>
</feature>